<reference evidence="2" key="1">
    <citation type="journal article" date="2013" name="Genome Announc.">
        <title>Draft Genome Sequence of Loktanella cinnabarina LL-001T, Isolated from Deep-Sea Floor Sediment.</title>
        <authorList>
            <person name="Nishi S."/>
            <person name="Tsubouchi T."/>
            <person name="Takaki Y."/>
            <person name="Koyanagi R."/>
            <person name="Satoh N."/>
            <person name="Maruyama T."/>
            <person name="Hatada Y."/>
        </authorList>
    </citation>
    <scope>NUCLEOTIDE SEQUENCE [LARGE SCALE GENOMIC DNA]</scope>
    <source>
        <strain evidence="2">LL-001</strain>
    </source>
</reference>
<gene>
    <name evidence="2" type="ORF">MBELCI_0043</name>
</gene>
<dbReference type="eggNOG" id="ENOG50300PA">
    <property type="taxonomic scope" value="Bacteria"/>
</dbReference>
<dbReference type="EMBL" id="BATB01000001">
    <property type="protein sequence ID" value="GAD53991.1"/>
    <property type="molecule type" value="Genomic_DNA"/>
</dbReference>
<sequence length="266" mass="29189">MITRIVISVLLAFALFSGVLMWYLQVYAYYDELTPAQVGEVVVLDDRAAPVPVAVSNLRAIDSNSSPIRFRACMTIEDASAFDNAVIHERAEPLVAPGWFDCFDAREVGEALESGQARSYVWKLNEPYGIDRVLAVMPDGRALAWNQINVCGEIVFDGDPAPPGCPTPPEGPIDARPADRTVFRGNSRPHAGEGCRRPEAHGHRRPHRSRPHLCLRRGVSHAAPPCPFGRGADRGQPRHRRGAQGPAHRRAGKGARGLFAFDRPHP</sequence>
<dbReference type="Proteomes" id="UP000016566">
    <property type="component" value="Unassembled WGS sequence"/>
</dbReference>
<keyword evidence="2" id="KW-0670">Pyruvate</keyword>
<feature type="compositionally biased region" description="Basic and acidic residues" evidence="1">
    <location>
        <begin position="190"/>
        <end position="201"/>
    </location>
</feature>
<name>U2YHJ5_9RHOB</name>
<dbReference type="Pfam" id="PF20044">
    <property type="entry name" value="DUF6446"/>
    <property type="match status" value="1"/>
</dbReference>
<evidence type="ECO:0000256" key="1">
    <source>
        <dbReference type="SAM" id="MobiDB-lite"/>
    </source>
</evidence>
<dbReference type="InterPro" id="IPR045616">
    <property type="entry name" value="DUF6446"/>
</dbReference>
<accession>U2YHJ5</accession>
<protein>
    <submittedName>
        <fullName evidence="2">Pyruvate carboxylase</fullName>
    </submittedName>
</protein>
<evidence type="ECO:0000313" key="2">
    <source>
        <dbReference type="EMBL" id="GAD53991.1"/>
    </source>
</evidence>
<organism evidence="2 3">
    <name type="scientific">Limimaricola cinnabarinus LL-001</name>
    <dbReference type="NCBI Taxonomy" id="1337093"/>
    <lineage>
        <taxon>Bacteria</taxon>
        <taxon>Pseudomonadati</taxon>
        <taxon>Pseudomonadota</taxon>
        <taxon>Alphaproteobacteria</taxon>
        <taxon>Rhodobacterales</taxon>
        <taxon>Paracoccaceae</taxon>
        <taxon>Limimaricola</taxon>
    </lineage>
</organism>
<feature type="compositionally biased region" description="Basic residues" evidence="1">
    <location>
        <begin position="237"/>
        <end position="253"/>
    </location>
</feature>
<dbReference type="AlphaFoldDB" id="U2YHJ5"/>
<feature type="compositionally biased region" description="Basic residues" evidence="1">
    <location>
        <begin position="202"/>
        <end position="219"/>
    </location>
</feature>
<evidence type="ECO:0000313" key="3">
    <source>
        <dbReference type="Proteomes" id="UP000016566"/>
    </source>
</evidence>
<dbReference type="STRING" id="1337093.MBELCI_0043"/>
<proteinExistence type="predicted"/>
<feature type="region of interest" description="Disordered" evidence="1">
    <location>
        <begin position="184"/>
        <end position="266"/>
    </location>
</feature>
<keyword evidence="3" id="KW-1185">Reference proteome</keyword>
<comment type="caution">
    <text evidence="2">The sequence shown here is derived from an EMBL/GenBank/DDBJ whole genome shotgun (WGS) entry which is preliminary data.</text>
</comment>